<evidence type="ECO:0000313" key="3">
    <source>
        <dbReference type="EMBL" id="SHM61502.1"/>
    </source>
</evidence>
<dbReference type="RefSeq" id="WP_073288344.1">
    <property type="nucleotide sequence ID" value="NZ_FRCP01000013.1"/>
</dbReference>
<feature type="region of interest" description="Disordered" evidence="1">
    <location>
        <begin position="132"/>
        <end position="164"/>
    </location>
</feature>
<dbReference type="AlphaFoldDB" id="A0A1M7K877"/>
<keyword evidence="4" id="KW-1185">Reference proteome</keyword>
<name>A0A1M7K877_9FIRM</name>
<organism evidence="3 4">
    <name type="scientific">Anaerosporobacter mobilis DSM 15930</name>
    <dbReference type="NCBI Taxonomy" id="1120996"/>
    <lineage>
        <taxon>Bacteria</taxon>
        <taxon>Bacillati</taxon>
        <taxon>Bacillota</taxon>
        <taxon>Clostridia</taxon>
        <taxon>Lachnospirales</taxon>
        <taxon>Lachnospiraceae</taxon>
        <taxon>Anaerosporobacter</taxon>
    </lineage>
</organism>
<reference evidence="3 4" key="1">
    <citation type="submission" date="2016-11" db="EMBL/GenBank/DDBJ databases">
        <authorList>
            <person name="Jaros S."/>
            <person name="Januszkiewicz K."/>
            <person name="Wedrychowicz H."/>
        </authorList>
    </citation>
    <scope>NUCLEOTIDE SEQUENCE [LARGE SCALE GENOMIC DNA]</scope>
    <source>
        <strain evidence="3 4">DSM 15930</strain>
    </source>
</reference>
<feature type="transmembrane region" description="Helical" evidence="2">
    <location>
        <begin position="12"/>
        <end position="35"/>
    </location>
</feature>
<sequence length="164" mass="18261">MESRSQTSKLVLGISSFVIHVLLNILFYVIVVMLITKYSGGAFDFAYEVFGEVAAAEAGEKVKDVTITIKKGESTMSIASKLEMNRVIDNKYSFYLRAKLFQSNIKTGKYIVNASMTYGEILDVISNYKNSLDKDEDEKNSSSTKKIDSSTDKDSSSTEKKNTN</sequence>
<dbReference type="InterPro" id="IPR003770">
    <property type="entry name" value="MLTG-like"/>
</dbReference>
<keyword evidence="2" id="KW-0472">Membrane</keyword>
<dbReference type="Gene3D" id="3.30.1490.480">
    <property type="entry name" value="Endolytic murein transglycosylase"/>
    <property type="match status" value="1"/>
</dbReference>
<dbReference type="EMBL" id="FRCP01000013">
    <property type="protein sequence ID" value="SHM61502.1"/>
    <property type="molecule type" value="Genomic_DNA"/>
</dbReference>
<keyword evidence="2" id="KW-0812">Transmembrane</keyword>
<gene>
    <name evidence="3" type="ORF">SAMN02746066_02595</name>
</gene>
<accession>A0A1M7K877</accession>
<dbReference type="OrthoDB" id="9810667at2"/>
<evidence type="ECO:0000256" key="2">
    <source>
        <dbReference type="SAM" id="Phobius"/>
    </source>
</evidence>
<evidence type="ECO:0000313" key="4">
    <source>
        <dbReference type="Proteomes" id="UP000184038"/>
    </source>
</evidence>
<keyword evidence="2" id="KW-1133">Transmembrane helix</keyword>
<protein>
    <submittedName>
        <fullName evidence="3">UPF0755 protein</fullName>
    </submittedName>
</protein>
<proteinExistence type="predicted"/>
<dbReference type="Pfam" id="PF02618">
    <property type="entry name" value="YceG"/>
    <property type="match status" value="1"/>
</dbReference>
<dbReference type="Proteomes" id="UP000184038">
    <property type="component" value="Unassembled WGS sequence"/>
</dbReference>
<dbReference type="STRING" id="1120996.SAMN02746066_02595"/>
<evidence type="ECO:0000256" key="1">
    <source>
        <dbReference type="SAM" id="MobiDB-lite"/>
    </source>
</evidence>